<gene>
    <name evidence="2" type="ORF">MONAX_5E031450</name>
</gene>
<keyword evidence="3" id="KW-1185">Reference proteome</keyword>
<reference evidence="2" key="1">
    <citation type="submission" date="2019-04" db="EMBL/GenBank/DDBJ databases">
        <authorList>
            <person name="Alioto T."/>
            <person name="Alioto T."/>
        </authorList>
    </citation>
    <scope>NUCLEOTIDE SEQUENCE [LARGE SCALE GENOMIC DNA]</scope>
</reference>
<organism evidence="2 3">
    <name type="scientific">Marmota monax</name>
    <name type="common">Woodchuck</name>
    <dbReference type="NCBI Taxonomy" id="9995"/>
    <lineage>
        <taxon>Eukaryota</taxon>
        <taxon>Metazoa</taxon>
        <taxon>Chordata</taxon>
        <taxon>Craniata</taxon>
        <taxon>Vertebrata</taxon>
        <taxon>Euteleostomi</taxon>
        <taxon>Mammalia</taxon>
        <taxon>Eutheria</taxon>
        <taxon>Euarchontoglires</taxon>
        <taxon>Glires</taxon>
        <taxon>Rodentia</taxon>
        <taxon>Sciuromorpha</taxon>
        <taxon>Sciuridae</taxon>
        <taxon>Xerinae</taxon>
        <taxon>Marmotini</taxon>
        <taxon>Marmota</taxon>
    </lineage>
</organism>
<proteinExistence type="predicted"/>
<evidence type="ECO:0000256" key="1">
    <source>
        <dbReference type="SAM" id="MobiDB-lite"/>
    </source>
</evidence>
<protein>
    <submittedName>
        <fullName evidence="2">Uncharacterized protein</fullName>
    </submittedName>
</protein>
<sequence>MGYDHYNMWVYMASRKFNSVATYCIFQCQRTQEEACVVQVKPKHCLSPEDSLRVCHKKFSSEASLPLPYGQQQQPEEAKQSQQNAAGSARMPALPLRYLHKDIPPPNLATTHPPKGPPQGNHETETG</sequence>
<dbReference type="AlphaFoldDB" id="A0A5E4C7A5"/>
<dbReference type="EMBL" id="CABDUW010000999">
    <property type="protein sequence ID" value="VTJ77787.1"/>
    <property type="molecule type" value="Genomic_DNA"/>
</dbReference>
<feature type="region of interest" description="Disordered" evidence="1">
    <location>
        <begin position="65"/>
        <end position="127"/>
    </location>
</feature>
<name>A0A5E4C7A5_MARMO</name>
<feature type="non-terminal residue" evidence="2">
    <location>
        <position position="127"/>
    </location>
</feature>
<dbReference type="Proteomes" id="UP000335636">
    <property type="component" value="Unassembled WGS sequence"/>
</dbReference>
<feature type="compositionally biased region" description="Low complexity" evidence="1">
    <location>
        <begin position="71"/>
        <end position="83"/>
    </location>
</feature>
<accession>A0A5E4C7A5</accession>
<comment type="caution">
    <text evidence="2">The sequence shown here is derived from an EMBL/GenBank/DDBJ whole genome shotgun (WGS) entry which is preliminary data.</text>
</comment>
<evidence type="ECO:0000313" key="3">
    <source>
        <dbReference type="Proteomes" id="UP000335636"/>
    </source>
</evidence>
<evidence type="ECO:0000313" key="2">
    <source>
        <dbReference type="EMBL" id="VTJ77787.1"/>
    </source>
</evidence>